<keyword evidence="6" id="KW-1185">Reference proteome</keyword>
<dbReference type="GeneID" id="16069535"/>
<feature type="domain" description="EIF3F/CSN6-like C-terminal" evidence="4">
    <location>
        <begin position="192"/>
        <end position="303"/>
    </location>
</feature>
<dbReference type="GO" id="GO:0005737">
    <property type="term" value="C:cytoplasm"/>
    <property type="evidence" value="ECO:0007669"/>
    <property type="project" value="UniProtKB-SubCell"/>
</dbReference>
<dbReference type="InterPro" id="IPR033859">
    <property type="entry name" value="MPN_CSN6"/>
</dbReference>
<dbReference type="PANTHER" id="PTHR10540">
    <property type="entry name" value="EUKARYOTIC TRANSLATION INITIATION FACTOR 3 SUBUNIT F-RELATED"/>
    <property type="match status" value="1"/>
</dbReference>
<evidence type="ECO:0000256" key="2">
    <source>
        <dbReference type="RuleBase" id="RU367006"/>
    </source>
</evidence>
<dbReference type="PANTHER" id="PTHR10540:SF8">
    <property type="entry name" value="COP9 SIGNALOSOME COMPLEX SUBUNIT 6"/>
    <property type="match status" value="1"/>
</dbReference>
<dbReference type="OMA" id="LVGWWST"/>
<keyword evidence="2" id="KW-0963">Cytoplasm</keyword>
<evidence type="ECO:0000259" key="4">
    <source>
        <dbReference type="Pfam" id="PF13012"/>
    </source>
</evidence>
<comment type="similarity">
    <text evidence="1 2">Belongs to the peptidase M67A family. CSN6 subfamily.</text>
</comment>
<dbReference type="AlphaFoldDB" id="F2UPF7"/>
<dbReference type="CDD" id="cd08063">
    <property type="entry name" value="MPN_CSN6"/>
    <property type="match status" value="1"/>
</dbReference>
<dbReference type="InterPro" id="IPR024969">
    <property type="entry name" value="EIF3F/CSN6-like_C"/>
</dbReference>
<keyword evidence="2" id="KW-0539">Nucleus</keyword>
<dbReference type="RefSeq" id="XP_004988993.1">
    <property type="nucleotide sequence ID" value="XM_004988936.1"/>
</dbReference>
<dbReference type="eggNOG" id="KOG3050">
    <property type="taxonomic scope" value="Eukaryota"/>
</dbReference>
<dbReference type="FunCoup" id="F2UPF7">
    <property type="interactions" value="1769"/>
</dbReference>
<dbReference type="GO" id="GO:0008237">
    <property type="term" value="F:metallopeptidase activity"/>
    <property type="evidence" value="ECO:0007669"/>
    <property type="project" value="InterPro"/>
</dbReference>
<evidence type="ECO:0000256" key="1">
    <source>
        <dbReference type="ARBA" id="ARBA00010893"/>
    </source>
</evidence>
<dbReference type="Pfam" id="PF13012">
    <property type="entry name" value="MitMem_reg"/>
    <property type="match status" value="1"/>
</dbReference>
<dbReference type="Pfam" id="PF01398">
    <property type="entry name" value="JAB"/>
    <property type="match status" value="1"/>
</dbReference>
<dbReference type="GO" id="GO:0000338">
    <property type="term" value="P:protein deneddylation"/>
    <property type="evidence" value="ECO:0007669"/>
    <property type="project" value="InterPro"/>
</dbReference>
<dbReference type="STRING" id="946362.F2UPF7"/>
<keyword evidence="2" id="KW-0736">Signalosome</keyword>
<dbReference type="GO" id="GO:0008180">
    <property type="term" value="C:COP9 signalosome"/>
    <property type="evidence" value="ECO:0007669"/>
    <property type="project" value="UniProtKB-UniRule"/>
</dbReference>
<organism evidence="6">
    <name type="scientific">Salpingoeca rosetta (strain ATCC 50818 / BSB-021)</name>
    <dbReference type="NCBI Taxonomy" id="946362"/>
    <lineage>
        <taxon>Eukaryota</taxon>
        <taxon>Choanoflagellata</taxon>
        <taxon>Craspedida</taxon>
        <taxon>Salpingoecidae</taxon>
        <taxon>Salpingoeca</taxon>
    </lineage>
</organism>
<evidence type="ECO:0000313" key="6">
    <source>
        <dbReference type="Proteomes" id="UP000007799"/>
    </source>
</evidence>
<dbReference type="OrthoDB" id="1378at2759"/>
<dbReference type="Proteomes" id="UP000007799">
    <property type="component" value="Unassembled WGS sequence"/>
</dbReference>
<evidence type="ECO:0000313" key="5">
    <source>
        <dbReference type="EMBL" id="EGD79512.1"/>
    </source>
</evidence>
<reference evidence="5" key="1">
    <citation type="submission" date="2009-08" db="EMBL/GenBank/DDBJ databases">
        <title>Annotation of Salpingoeca rosetta.</title>
        <authorList>
            <consortium name="The Broad Institute Genome Sequencing Platform"/>
            <person name="Russ C."/>
            <person name="Cuomo C."/>
            <person name="Burger G."/>
            <person name="Gray M.W."/>
            <person name="Holland P.W.H."/>
            <person name="King N."/>
            <person name="Lang F.B.F."/>
            <person name="Roger A.J."/>
            <person name="Ruiz-Trillo I."/>
            <person name="Young S.K."/>
            <person name="Zeng Q."/>
            <person name="Gargeya S."/>
            <person name="Alvarado L."/>
            <person name="Berlin A."/>
            <person name="Chapman S.B."/>
            <person name="Chen Z."/>
            <person name="Freedman E."/>
            <person name="Gellesch M."/>
            <person name="Goldberg J."/>
            <person name="Griggs A."/>
            <person name="Gujja S."/>
            <person name="Heilman E."/>
            <person name="Heiman D."/>
            <person name="Howarth C."/>
            <person name="Mehta T."/>
            <person name="Neiman D."/>
            <person name="Pearson M."/>
            <person name="Roberts A."/>
            <person name="Saif S."/>
            <person name="Shea T."/>
            <person name="Shenoy N."/>
            <person name="Sisk P."/>
            <person name="Stolte C."/>
            <person name="Sykes S."/>
            <person name="White J."/>
            <person name="Yandava C."/>
            <person name="Haas B."/>
            <person name="Nusbaum C."/>
            <person name="Birren B."/>
        </authorList>
    </citation>
    <scope>NUCLEOTIDE SEQUENCE [LARGE SCALE GENOMIC DNA]</scope>
    <source>
        <strain evidence="5">ATCC 50818</strain>
    </source>
</reference>
<comment type="function">
    <text evidence="2">Component of the COP9 signalosome complex (CSN), a complex involved in various cellular and developmental processes.</text>
</comment>
<dbReference type="InterPro" id="IPR000555">
    <property type="entry name" value="JAMM/MPN+_dom"/>
</dbReference>
<dbReference type="KEGG" id="sre:PTSG_10083"/>
<accession>F2UPF7</accession>
<dbReference type="InParanoid" id="F2UPF7"/>
<sequence length="323" mass="35551">MSAMDVGRDDESQAATLSTDADTSLVVDGHAAATSLIQLHPMVILNISEHYTRIRMNQEDPRQTPPVLGAIYGTQSDRKLELCTSVAWATQDDGSLDTMLQLQLDEAVKRNFDNYELLGWYSIGTAPTEAHVTMHKKVCELTDSPLLLLLDPKQDVAGEALPVALYETFMEVRQDEQQLKFLKATFTIVTDEAERIGVDHIAKSGMHAQANQSQVEMQLTGQYNAIKMLSQRIAVIRNFLCAVKAGEVAAPRHVLRDLASLCSQLPVGAQDTLQSTLMKEMVDTTLAASLTEVTKALNTVTEMAQHASACKPRTKAVTHQRLF</sequence>
<feature type="domain" description="JAB1/MPN/MOV34 metalloenzyme" evidence="3">
    <location>
        <begin position="37"/>
        <end position="143"/>
    </location>
</feature>
<evidence type="ECO:0000259" key="3">
    <source>
        <dbReference type="Pfam" id="PF01398"/>
    </source>
</evidence>
<dbReference type="EMBL" id="GL832986">
    <property type="protein sequence ID" value="EGD79512.1"/>
    <property type="molecule type" value="Genomic_DNA"/>
</dbReference>
<dbReference type="Gene3D" id="3.40.140.10">
    <property type="entry name" value="Cytidine Deaminase, domain 2"/>
    <property type="match status" value="1"/>
</dbReference>
<proteinExistence type="inferred from homology"/>
<name>F2UPF7_SALR5</name>
<comment type="subcellular location">
    <subcellularLocation>
        <location evidence="2">Cytoplasm</location>
    </subcellularLocation>
    <subcellularLocation>
        <location evidence="2">Nucleus</location>
    </subcellularLocation>
</comment>
<gene>
    <name evidence="5" type="ORF">PTSG_10083</name>
</gene>
<protein>
    <recommendedName>
        <fullName evidence="2">COP9 signalosome complex subunit 6</fullName>
    </recommendedName>
</protein>